<dbReference type="EMBL" id="BKZW01000001">
    <property type="protein sequence ID" value="GER88184.1"/>
    <property type="molecule type" value="Genomic_DNA"/>
</dbReference>
<dbReference type="RefSeq" id="WP_151756111.1">
    <property type="nucleotide sequence ID" value="NZ_BKZW01000001.1"/>
</dbReference>
<keyword evidence="3" id="KW-1185">Reference proteome</keyword>
<name>A0A5J4KFL5_9CHLR</name>
<protein>
    <recommendedName>
        <fullName evidence="4">General stress protein 17M-like domain-containing protein</fullName>
    </recommendedName>
</protein>
<feature type="compositionally biased region" description="Polar residues" evidence="1">
    <location>
        <begin position="129"/>
        <end position="148"/>
    </location>
</feature>
<gene>
    <name evidence="2" type="ORF">KDW_23460</name>
</gene>
<evidence type="ECO:0008006" key="4">
    <source>
        <dbReference type="Google" id="ProtNLM"/>
    </source>
</evidence>
<proteinExistence type="predicted"/>
<organism evidence="2 3">
    <name type="scientific">Dictyobacter vulcani</name>
    <dbReference type="NCBI Taxonomy" id="2607529"/>
    <lineage>
        <taxon>Bacteria</taxon>
        <taxon>Bacillati</taxon>
        <taxon>Chloroflexota</taxon>
        <taxon>Ktedonobacteria</taxon>
        <taxon>Ktedonobacterales</taxon>
        <taxon>Dictyobacteraceae</taxon>
        <taxon>Dictyobacter</taxon>
    </lineage>
</organism>
<evidence type="ECO:0000313" key="3">
    <source>
        <dbReference type="Proteomes" id="UP000326912"/>
    </source>
</evidence>
<dbReference type="Proteomes" id="UP000326912">
    <property type="component" value="Unassembled WGS sequence"/>
</dbReference>
<dbReference type="AlphaFoldDB" id="A0A5J4KFL5"/>
<evidence type="ECO:0000313" key="2">
    <source>
        <dbReference type="EMBL" id="GER88184.1"/>
    </source>
</evidence>
<comment type="caution">
    <text evidence="2">The sequence shown here is derived from an EMBL/GenBank/DDBJ whole genome shotgun (WGS) entry which is preliminary data.</text>
</comment>
<reference evidence="2 3" key="1">
    <citation type="submission" date="2019-10" db="EMBL/GenBank/DDBJ databases">
        <title>Dictyobacter vulcani sp. nov., within the class Ktedonobacteria, isolated from soil of volcanic Mt. Zao.</title>
        <authorList>
            <person name="Zheng Y."/>
            <person name="Wang C.M."/>
            <person name="Sakai Y."/>
            <person name="Abe K."/>
            <person name="Yokota A."/>
            <person name="Yabe S."/>
        </authorList>
    </citation>
    <scope>NUCLEOTIDE SEQUENCE [LARGE SCALE GENOMIC DNA]</scope>
    <source>
        <strain evidence="2 3">W12</strain>
    </source>
</reference>
<feature type="region of interest" description="Disordered" evidence="1">
    <location>
        <begin position="100"/>
        <end position="148"/>
    </location>
</feature>
<evidence type="ECO:0000256" key="1">
    <source>
        <dbReference type="SAM" id="MobiDB-lite"/>
    </source>
</evidence>
<sequence>MTTYQTPLVVGIFENEIKAKNAVDALRTAGFRYDQVGVALSASENATPDLQTDLVNLGVPEEQAKYYDNEYRSGKIVVSIRPDGRASEVSDILTSNGAYNYEQQASSDMASPSASVDSEQVEPARVEDNQPQETHNEATLSSNPTEDQ</sequence>
<accession>A0A5J4KFL5</accession>
<feature type="compositionally biased region" description="Polar residues" evidence="1">
    <location>
        <begin position="100"/>
        <end position="118"/>
    </location>
</feature>